<dbReference type="AlphaFoldDB" id="A0A1W0WJ86"/>
<sequence length="84" mass="9287">MDLKHSLLPIILSILAGLILVNARPEQKAAPGDIVINNCMEYETFCCHYFSKKATTKVIGCVRIAQSGRCKCSGDLRPKSHGRR</sequence>
<keyword evidence="1" id="KW-0732">Signal</keyword>
<dbReference type="Proteomes" id="UP000192578">
    <property type="component" value="Unassembled WGS sequence"/>
</dbReference>
<reference evidence="3" key="1">
    <citation type="submission" date="2017-01" db="EMBL/GenBank/DDBJ databases">
        <title>Comparative genomics of anhydrobiosis in the tardigrade Hypsibius dujardini.</title>
        <authorList>
            <person name="Yoshida Y."/>
            <person name="Koutsovoulos G."/>
            <person name="Laetsch D."/>
            <person name="Stevens L."/>
            <person name="Kumar S."/>
            <person name="Horikawa D."/>
            <person name="Ishino K."/>
            <person name="Komine S."/>
            <person name="Tomita M."/>
            <person name="Blaxter M."/>
            <person name="Arakawa K."/>
        </authorList>
    </citation>
    <scope>NUCLEOTIDE SEQUENCE [LARGE SCALE GENOMIC DNA]</scope>
    <source>
        <strain evidence="3">Z151</strain>
    </source>
</reference>
<gene>
    <name evidence="2" type="ORF">BV898_10604</name>
</gene>
<evidence type="ECO:0000256" key="1">
    <source>
        <dbReference type="SAM" id="SignalP"/>
    </source>
</evidence>
<accession>A0A1W0WJ86</accession>
<comment type="caution">
    <text evidence="2">The sequence shown here is derived from an EMBL/GenBank/DDBJ whole genome shotgun (WGS) entry which is preliminary data.</text>
</comment>
<proteinExistence type="predicted"/>
<keyword evidence="3" id="KW-1185">Reference proteome</keyword>
<organism evidence="2 3">
    <name type="scientific">Hypsibius exemplaris</name>
    <name type="common">Freshwater tardigrade</name>
    <dbReference type="NCBI Taxonomy" id="2072580"/>
    <lineage>
        <taxon>Eukaryota</taxon>
        <taxon>Metazoa</taxon>
        <taxon>Ecdysozoa</taxon>
        <taxon>Tardigrada</taxon>
        <taxon>Eutardigrada</taxon>
        <taxon>Parachela</taxon>
        <taxon>Hypsibioidea</taxon>
        <taxon>Hypsibiidae</taxon>
        <taxon>Hypsibius</taxon>
    </lineage>
</organism>
<protein>
    <submittedName>
        <fullName evidence="2">Uncharacterized protein</fullName>
    </submittedName>
</protein>
<feature type="chain" id="PRO_5013320438" evidence="1">
    <location>
        <begin position="24"/>
        <end position="84"/>
    </location>
</feature>
<name>A0A1W0WJ86_HYPEX</name>
<evidence type="ECO:0000313" key="3">
    <source>
        <dbReference type="Proteomes" id="UP000192578"/>
    </source>
</evidence>
<feature type="signal peptide" evidence="1">
    <location>
        <begin position="1"/>
        <end position="23"/>
    </location>
</feature>
<dbReference type="EMBL" id="MTYJ01000092">
    <property type="protein sequence ID" value="OQV15222.1"/>
    <property type="molecule type" value="Genomic_DNA"/>
</dbReference>
<evidence type="ECO:0000313" key="2">
    <source>
        <dbReference type="EMBL" id="OQV15222.1"/>
    </source>
</evidence>